<protein>
    <submittedName>
        <fullName evidence="1">Uncharacterized protein</fullName>
    </submittedName>
</protein>
<gene>
    <name evidence="1" type="ORF">F511_21014</name>
</gene>
<keyword evidence="2" id="KW-1185">Reference proteome</keyword>
<sequence>MANQIKRRNVSSLTYENFPRGHQSNCSPYWGLTPMSLWGWLSCLSVRVSGYHDFSVGRGVDPAGNVPGGG</sequence>
<reference evidence="1 2" key="1">
    <citation type="journal article" date="2015" name="Proc. Natl. Acad. Sci. U.S.A.">
        <title>The resurrection genome of Boea hygrometrica: A blueprint for survival of dehydration.</title>
        <authorList>
            <person name="Xiao L."/>
            <person name="Yang G."/>
            <person name="Zhang L."/>
            <person name="Yang X."/>
            <person name="Zhao S."/>
            <person name="Ji Z."/>
            <person name="Zhou Q."/>
            <person name="Hu M."/>
            <person name="Wang Y."/>
            <person name="Chen M."/>
            <person name="Xu Y."/>
            <person name="Jin H."/>
            <person name="Xiao X."/>
            <person name="Hu G."/>
            <person name="Bao F."/>
            <person name="Hu Y."/>
            <person name="Wan P."/>
            <person name="Li L."/>
            <person name="Deng X."/>
            <person name="Kuang T."/>
            <person name="Xiang C."/>
            <person name="Zhu J.K."/>
            <person name="Oliver M.J."/>
            <person name="He Y."/>
        </authorList>
    </citation>
    <scope>NUCLEOTIDE SEQUENCE [LARGE SCALE GENOMIC DNA]</scope>
    <source>
        <strain evidence="2">cv. XS01</strain>
    </source>
</reference>
<evidence type="ECO:0000313" key="2">
    <source>
        <dbReference type="Proteomes" id="UP000250235"/>
    </source>
</evidence>
<dbReference type="AlphaFoldDB" id="A0A2Z7ASD1"/>
<dbReference type="EMBL" id="KV012512">
    <property type="protein sequence ID" value="KZV24804.1"/>
    <property type="molecule type" value="Genomic_DNA"/>
</dbReference>
<name>A0A2Z7ASD1_9LAMI</name>
<dbReference type="Proteomes" id="UP000250235">
    <property type="component" value="Unassembled WGS sequence"/>
</dbReference>
<evidence type="ECO:0000313" key="1">
    <source>
        <dbReference type="EMBL" id="KZV24804.1"/>
    </source>
</evidence>
<proteinExistence type="predicted"/>
<organism evidence="1 2">
    <name type="scientific">Dorcoceras hygrometricum</name>
    <dbReference type="NCBI Taxonomy" id="472368"/>
    <lineage>
        <taxon>Eukaryota</taxon>
        <taxon>Viridiplantae</taxon>
        <taxon>Streptophyta</taxon>
        <taxon>Embryophyta</taxon>
        <taxon>Tracheophyta</taxon>
        <taxon>Spermatophyta</taxon>
        <taxon>Magnoliopsida</taxon>
        <taxon>eudicotyledons</taxon>
        <taxon>Gunneridae</taxon>
        <taxon>Pentapetalae</taxon>
        <taxon>asterids</taxon>
        <taxon>lamiids</taxon>
        <taxon>Lamiales</taxon>
        <taxon>Gesneriaceae</taxon>
        <taxon>Didymocarpoideae</taxon>
        <taxon>Trichosporeae</taxon>
        <taxon>Loxocarpinae</taxon>
        <taxon>Dorcoceras</taxon>
    </lineage>
</organism>
<accession>A0A2Z7ASD1</accession>